<evidence type="ECO:0000313" key="2">
    <source>
        <dbReference type="Proteomes" id="UP000006744"/>
    </source>
</evidence>
<name>B7IZP9_BACC2</name>
<dbReference type="KEGG" id="bcg:BCG9842_A0056"/>
<dbReference type="HOGENOM" id="CLU_2646720_0_0_9"/>
<protein>
    <submittedName>
        <fullName evidence="1">Uncharacterized protein</fullName>
    </submittedName>
</protein>
<dbReference type="EMBL" id="CP001188">
    <property type="protein sequence ID" value="ACK98755.1"/>
    <property type="molecule type" value="Genomic_DNA"/>
</dbReference>
<reference evidence="1 2" key="1">
    <citation type="submission" date="2008-10" db="EMBL/GenBank/DDBJ databases">
        <title>Genome sequence of Bacillus cereus G9842.</title>
        <authorList>
            <person name="Dodson R.J."/>
            <person name="Durkin A.S."/>
            <person name="Rosovitz M.J."/>
            <person name="Rasko D.A."/>
            <person name="Hoffmaster A."/>
            <person name="Ravel J."/>
            <person name="Sutton G."/>
        </authorList>
    </citation>
    <scope>NUCLEOTIDE SEQUENCE [LARGE SCALE GENOMIC DNA]</scope>
    <source>
        <strain evidence="1 2">G9842</strain>
        <plasmid evidence="1 2">pG9842_140</plasmid>
    </source>
</reference>
<evidence type="ECO:0000313" key="1">
    <source>
        <dbReference type="EMBL" id="ACK98755.1"/>
    </source>
</evidence>
<organism evidence="1 2">
    <name type="scientific">Bacillus cereus (strain G9842)</name>
    <dbReference type="NCBI Taxonomy" id="405531"/>
    <lineage>
        <taxon>Bacteria</taxon>
        <taxon>Bacillati</taxon>
        <taxon>Bacillota</taxon>
        <taxon>Bacilli</taxon>
        <taxon>Bacillales</taxon>
        <taxon>Bacillaceae</taxon>
        <taxon>Bacillus</taxon>
        <taxon>Bacillus cereus group</taxon>
    </lineage>
</organism>
<dbReference type="AlphaFoldDB" id="B7IZP9"/>
<geneLocation type="plasmid" evidence="1 2">
    <name>pG9842_140</name>
</geneLocation>
<dbReference type="RefSeq" id="WP_000061604.1">
    <property type="nucleotide sequence ID" value="NC_011774.1"/>
</dbReference>
<proteinExistence type="predicted"/>
<gene>
    <name evidence="1" type="ordered locus">BCG9842_A0056</name>
</gene>
<accession>B7IZP9</accession>
<keyword evidence="1" id="KW-0614">Plasmid</keyword>
<dbReference type="Proteomes" id="UP000006744">
    <property type="component" value="Plasmid pG9842_140"/>
</dbReference>
<sequence length="76" mass="8877">MSMEYISKAIFITNTFAQAHPQEHINLWIQFEKEVPYSKRSGAFGTDNLAYVKWLKIQKNPAVKQFLTQNIMELSL</sequence>